<feature type="transmembrane region" description="Helical" evidence="1">
    <location>
        <begin position="110"/>
        <end position="130"/>
    </location>
</feature>
<organism evidence="2 3">
    <name type="scientific">Dendronalium phyllosphericum CENA369</name>
    <dbReference type="NCBI Taxonomy" id="1725256"/>
    <lineage>
        <taxon>Bacteria</taxon>
        <taxon>Bacillati</taxon>
        <taxon>Cyanobacteriota</taxon>
        <taxon>Cyanophyceae</taxon>
        <taxon>Nostocales</taxon>
        <taxon>Nostocaceae</taxon>
        <taxon>Dendronalium</taxon>
        <taxon>Dendronalium phyllosphericum</taxon>
    </lineage>
</organism>
<gene>
    <name evidence="2" type="ORF">I8752_04205</name>
</gene>
<feature type="transmembrane region" description="Helical" evidence="1">
    <location>
        <begin position="199"/>
        <end position="218"/>
    </location>
</feature>
<feature type="transmembrane region" description="Helical" evidence="1">
    <location>
        <begin position="337"/>
        <end position="355"/>
    </location>
</feature>
<evidence type="ECO:0000313" key="3">
    <source>
        <dbReference type="Proteomes" id="UP000662314"/>
    </source>
</evidence>
<feature type="transmembrane region" description="Helical" evidence="1">
    <location>
        <begin position="142"/>
        <end position="160"/>
    </location>
</feature>
<keyword evidence="1" id="KW-1133">Transmembrane helix</keyword>
<feature type="non-terminal residue" evidence="2">
    <location>
        <position position="370"/>
    </location>
</feature>
<sequence>MSSPLDRPLKIELKLPSSHPQLLEGLDIWLRLGLISDAQVRQLCREYLVCAVVFQAQTEPEQQVTFATSDPVQQSAVTMLRGTSIGKPPQPTKPNIVATMLQSLGAELSVRWLLFLGVFLVVVSSGVLAASQWEKFPASGQYGVLFAYTLSFWGLSFWAGKQNNLRLTAQTLLIVALLLVPVNFWAMDSFRLWQNPLDWLTVAIASPILTFITVLLCNNRTFTHLPTGKLPLINILGLSYLHWGWKLPGFPFIAVYLATIGTTIITVYLNRLIERRGDAGTRRWGDAGTRGDFDENELNENQNEQRFGLGISLYAVVIIYALLVLLVRAIFVARVDVTQLGLAIGICGWLITWLAQRGREQGRQGERGAS</sequence>
<feature type="transmembrane region" description="Helical" evidence="1">
    <location>
        <begin position="230"/>
        <end position="247"/>
    </location>
</feature>
<feature type="transmembrane region" description="Helical" evidence="1">
    <location>
        <begin position="167"/>
        <end position="187"/>
    </location>
</feature>
<proteinExistence type="predicted"/>
<feature type="transmembrane region" description="Helical" evidence="1">
    <location>
        <begin position="253"/>
        <end position="273"/>
    </location>
</feature>
<comment type="caution">
    <text evidence="2">The sequence shown here is derived from an EMBL/GenBank/DDBJ whole genome shotgun (WGS) entry which is preliminary data.</text>
</comment>
<protein>
    <submittedName>
        <fullName evidence="2">DUF2157 domain-containing protein</fullName>
    </submittedName>
</protein>
<dbReference type="Proteomes" id="UP000662314">
    <property type="component" value="Unassembled WGS sequence"/>
</dbReference>
<accession>A0A8J7HXY7</accession>
<dbReference type="EMBL" id="JAECZA010000009">
    <property type="protein sequence ID" value="MBH8572250.1"/>
    <property type="molecule type" value="Genomic_DNA"/>
</dbReference>
<reference evidence="2 3" key="1">
    <citation type="journal article" date="2021" name="Int. J. Syst. Evol. Microbiol.">
        <title>Amazonocrinis nigriterrae gen. nov., sp. nov., Atlanticothrix silvestris gen. nov., sp. nov. and Dendronalium phyllosphericum gen. nov., sp. nov., nostocacean cyanobacteria from Brazilian environments.</title>
        <authorList>
            <person name="Alvarenga D.O."/>
            <person name="Andreote A.P.D."/>
            <person name="Branco L.H.Z."/>
            <person name="Delbaje E."/>
            <person name="Cruz R.B."/>
            <person name="Varani A.M."/>
            <person name="Fiore M.F."/>
        </authorList>
    </citation>
    <scope>NUCLEOTIDE SEQUENCE [LARGE SCALE GENOMIC DNA]</scope>
    <source>
        <strain evidence="2 3">CENA369</strain>
    </source>
</reference>
<keyword evidence="1" id="KW-0812">Transmembrane</keyword>
<feature type="transmembrane region" description="Helical" evidence="1">
    <location>
        <begin position="311"/>
        <end position="331"/>
    </location>
</feature>
<evidence type="ECO:0000313" key="2">
    <source>
        <dbReference type="EMBL" id="MBH8572250.1"/>
    </source>
</evidence>
<dbReference type="AlphaFoldDB" id="A0A8J7HXY7"/>
<evidence type="ECO:0000256" key="1">
    <source>
        <dbReference type="SAM" id="Phobius"/>
    </source>
</evidence>
<keyword evidence="3" id="KW-1185">Reference proteome</keyword>
<name>A0A8J7HXY7_9NOST</name>
<keyword evidence="1" id="KW-0472">Membrane</keyword>